<organism evidence="2 3">
    <name type="scientific">Candidatus Kuenenbacteria bacterium CG10_big_fil_rev_8_21_14_0_10_36_11</name>
    <dbReference type="NCBI Taxonomy" id="1974618"/>
    <lineage>
        <taxon>Bacteria</taxon>
        <taxon>Candidatus Kueneniibacteriota</taxon>
    </lineage>
</organism>
<evidence type="ECO:0000313" key="3">
    <source>
        <dbReference type="Proteomes" id="UP000231464"/>
    </source>
</evidence>
<dbReference type="Proteomes" id="UP000231464">
    <property type="component" value="Unassembled WGS sequence"/>
</dbReference>
<evidence type="ECO:0000256" key="1">
    <source>
        <dbReference type="SAM" id="MobiDB-lite"/>
    </source>
</evidence>
<feature type="compositionally biased region" description="Polar residues" evidence="1">
    <location>
        <begin position="1"/>
        <end position="21"/>
    </location>
</feature>
<proteinExistence type="predicted"/>
<feature type="non-terminal residue" evidence="2">
    <location>
        <position position="272"/>
    </location>
</feature>
<reference evidence="3" key="1">
    <citation type="submission" date="2017-09" db="EMBL/GenBank/DDBJ databases">
        <title>Depth-based differentiation of microbial function through sediment-hosted aquifers and enrichment of novel symbionts in the deep terrestrial subsurface.</title>
        <authorList>
            <person name="Probst A.J."/>
            <person name="Ladd B."/>
            <person name="Jarett J.K."/>
            <person name="Geller-Mcgrath D.E."/>
            <person name="Sieber C.M.K."/>
            <person name="Emerson J.B."/>
            <person name="Anantharaman K."/>
            <person name="Thomas B.C."/>
            <person name="Malmstrom R."/>
            <person name="Stieglmeier M."/>
            <person name="Klingl A."/>
            <person name="Woyke T."/>
            <person name="Ryan C.M."/>
            <person name="Banfield J.F."/>
        </authorList>
    </citation>
    <scope>NUCLEOTIDE SEQUENCE [LARGE SCALE GENOMIC DNA]</scope>
</reference>
<accession>A0A2M6WA14</accession>
<protein>
    <submittedName>
        <fullName evidence="2">Uncharacterized protein</fullName>
    </submittedName>
</protein>
<sequence>MEKFKQQPNLEDAQAQTPQTREQFEQERDIRAEERSRYRTIWQKILGREKIGEMDIAVEEALRMDAEIETMMQEGKVASTTEAVEVIEKEGKFGLKGQERIGKEEWARFRTLQFGGALEKNDFGKASEIVYQAGQEKKVDDENRQILKETIAPLITQKIAELIQAKDGRNFVRAFYELGCLQPITAEGLSQENLQSPEIQGAIKENLISWMRTDPEYFAKYRDKWANTGFVENKEALNTLPEIQQIAKEKLISWMRTDPEYFAKYRNKWEQA</sequence>
<evidence type="ECO:0000313" key="2">
    <source>
        <dbReference type="EMBL" id="PIT89525.1"/>
    </source>
</evidence>
<dbReference type="AlphaFoldDB" id="A0A2M6WA14"/>
<gene>
    <name evidence="2" type="ORF">COU23_03410</name>
</gene>
<feature type="region of interest" description="Disordered" evidence="1">
    <location>
        <begin position="1"/>
        <end position="30"/>
    </location>
</feature>
<dbReference type="EMBL" id="PFBP01000056">
    <property type="protein sequence ID" value="PIT89525.1"/>
    <property type="molecule type" value="Genomic_DNA"/>
</dbReference>
<comment type="caution">
    <text evidence="2">The sequence shown here is derived from an EMBL/GenBank/DDBJ whole genome shotgun (WGS) entry which is preliminary data.</text>
</comment>
<name>A0A2M6WA14_9BACT</name>